<reference evidence="1 2" key="1">
    <citation type="journal article" date="2019" name="Sci. Rep.">
        <title>Orb-weaving spider Araneus ventricosus genome elucidates the spidroin gene catalogue.</title>
        <authorList>
            <person name="Kono N."/>
            <person name="Nakamura H."/>
            <person name="Ohtoshi R."/>
            <person name="Moran D.A.P."/>
            <person name="Shinohara A."/>
            <person name="Yoshida Y."/>
            <person name="Fujiwara M."/>
            <person name="Mori M."/>
            <person name="Tomita M."/>
            <person name="Arakawa K."/>
        </authorList>
    </citation>
    <scope>NUCLEOTIDE SEQUENCE [LARGE SCALE GENOMIC DNA]</scope>
</reference>
<dbReference type="EMBL" id="BGPR01088424">
    <property type="protein sequence ID" value="GBM11190.1"/>
    <property type="molecule type" value="Genomic_DNA"/>
</dbReference>
<name>A0A4Y2D386_ARAVE</name>
<proteinExistence type="predicted"/>
<sequence length="144" mass="16267">MVLIISDRTARELEENTNRVLATIYGKLGELKPSDEKLHALVHRSVSSQKFSKRNSAVLNKPAFEIGVLSIKASDSLKILGIIVDNKLACTIHMLTLYTKAFLLTTNFNPVLKTNWSLDRNIIKIYYNTVIRKVLLYGEFGTMP</sequence>
<organism evidence="1 2">
    <name type="scientific">Araneus ventricosus</name>
    <name type="common">Orbweaver spider</name>
    <name type="synonym">Epeira ventricosa</name>
    <dbReference type="NCBI Taxonomy" id="182803"/>
    <lineage>
        <taxon>Eukaryota</taxon>
        <taxon>Metazoa</taxon>
        <taxon>Ecdysozoa</taxon>
        <taxon>Arthropoda</taxon>
        <taxon>Chelicerata</taxon>
        <taxon>Arachnida</taxon>
        <taxon>Araneae</taxon>
        <taxon>Araneomorphae</taxon>
        <taxon>Entelegynae</taxon>
        <taxon>Araneoidea</taxon>
        <taxon>Araneidae</taxon>
        <taxon>Araneus</taxon>
    </lineage>
</organism>
<keyword evidence="2" id="KW-1185">Reference proteome</keyword>
<evidence type="ECO:0000313" key="2">
    <source>
        <dbReference type="Proteomes" id="UP000499080"/>
    </source>
</evidence>
<comment type="caution">
    <text evidence="1">The sequence shown here is derived from an EMBL/GenBank/DDBJ whole genome shotgun (WGS) entry which is preliminary data.</text>
</comment>
<dbReference type="Proteomes" id="UP000499080">
    <property type="component" value="Unassembled WGS sequence"/>
</dbReference>
<accession>A0A4Y2D386</accession>
<gene>
    <name evidence="1" type="ORF">AVEN_53711_1</name>
</gene>
<dbReference type="AlphaFoldDB" id="A0A4Y2D386"/>
<evidence type="ECO:0000313" key="1">
    <source>
        <dbReference type="EMBL" id="GBM11190.1"/>
    </source>
</evidence>
<dbReference type="OrthoDB" id="411823at2759"/>
<protein>
    <submittedName>
        <fullName evidence="1">Uncharacterized protein</fullName>
    </submittedName>
</protein>